<evidence type="ECO:0000313" key="2">
    <source>
        <dbReference type="EMBL" id="MBB6520034.1"/>
    </source>
</evidence>
<keyword evidence="1" id="KW-1133">Transmembrane helix</keyword>
<organism evidence="2 3">
    <name type="scientific">Pseudoteredinibacter isoporae</name>
    <dbReference type="NCBI Taxonomy" id="570281"/>
    <lineage>
        <taxon>Bacteria</taxon>
        <taxon>Pseudomonadati</taxon>
        <taxon>Pseudomonadota</taxon>
        <taxon>Gammaproteobacteria</taxon>
        <taxon>Cellvibrionales</taxon>
        <taxon>Cellvibrionaceae</taxon>
        <taxon>Pseudoteredinibacter</taxon>
    </lineage>
</organism>
<comment type="caution">
    <text evidence="2">The sequence shown here is derived from an EMBL/GenBank/DDBJ whole genome shotgun (WGS) entry which is preliminary data.</text>
</comment>
<dbReference type="EMBL" id="JACHHT010000001">
    <property type="protein sequence ID" value="MBB6520034.1"/>
    <property type="molecule type" value="Genomic_DNA"/>
</dbReference>
<feature type="transmembrane region" description="Helical" evidence="1">
    <location>
        <begin position="30"/>
        <end position="48"/>
    </location>
</feature>
<evidence type="ECO:0000313" key="3">
    <source>
        <dbReference type="Proteomes" id="UP000528457"/>
    </source>
</evidence>
<accession>A0A7X0JQP9</accession>
<gene>
    <name evidence="2" type="ORF">HNR48_000312</name>
</gene>
<keyword evidence="1" id="KW-0472">Membrane</keyword>
<evidence type="ECO:0000256" key="1">
    <source>
        <dbReference type="SAM" id="Phobius"/>
    </source>
</evidence>
<dbReference type="InParanoid" id="A0A7X0JQP9"/>
<keyword evidence="1" id="KW-0812">Transmembrane</keyword>
<proteinExistence type="predicted"/>
<dbReference type="RefSeq" id="WP_166852441.1">
    <property type="nucleotide sequence ID" value="NZ_JAAONY010000001.1"/>
</dbReference>
<dbReference type="Proteomes" id="UP000528457">
    <property type="component" value="Unassembled WGS sequence"/>
</dbReference>
<feature type="transmembrane region" description="Helical" evidence="1">
    <location>
        <begin position="54"/>
        <end position="72"/>
    </location>
</feature>
<feature type="transmembrane region" description="Helical" evidence="1">
    <location>
        <begin position="108"/>
        <end position="130"/>
    </location>
</feature>
<reference evidence="2 3" key="1">
    <citation type="submission" date="2020-08" db="EMBL/GenBank/DDBJ databases">
        <title>Genomic Encyclopedia of Type Strains, Phase IV (KMG-IV): sequencing the most valuable type-strain genomes for metagenomic binning, comparative biology and taxonomic classification.</title>
        <authorList>
            <person name="Goeker M."/>
        </authorList>
    </citation>
    <scope>NUCLEOTIDE SEQUENCE [LARGE SCALE GENOMIC DNA]</scope>
    <source>
        <strain evidence="2 3">DSM 22368</strain>
    </source>
</reference>
<keyword evidence="3" id="KW-1185">Reference proteome</keyword>
<sequence>MNENRLQFLIITAEENYAHARDHEYLRAQITSILVAAAFVLIGLAIGNEISNEILIFISLLTISIGLINLWLNKLHTNRFKRHVEIARKAKTRIFFLRIPSKIKKSGNLYYSWQIVACLPIVGGISLLLLKYC</sequence>
<protein>
    <submittedName>
        <fullName evidence="2">Uncharacterized protein</fullName>
    </submittedName>
</protein>
<dbReference type="AlphaFoldDB" id="A0A7X0JQP9"/>
<name>A0A7X0JQP9_9GAMM</name>